<organism evidence="1 2">
    <name type="scientific">Abyssalbus ytuae</name>
    <dbReference type="NCBI Taxonomy" id="2926907"/>
    <lineage>
        <taxon>Bacteria</taxon>
        <taxon>Pseudomonadati</taxon>
        <taxon>Bacteroidota</taxon>
        <taxon>Flavobacteriia</taxon>
        <taxon>Flavobacteriales</taxon>
        <taxon>Flavobacteriaceae</taxon>
        <taxon>Abyssalbus</taxon>
    </lineage>
</organism>
<name>A0A9E6ZVJ5_9FLAO</name>
<dbReference type="KEGG" id="fbm:MQE35_17810"/>
<gene>
    <name evidence="1" type="ORF">MQE35_17810</name>
</gene>
<sequence>MKLLIFRTDIKTKKKVKHISPLFRRFSNIHKWYIDLEDVDNVLKIEASGNLTENDVVKFVNSMGFYCEPLPE</sequence>
<proteinExistence type="predicted"/>
<protein>
    <submittedName>
        <fullName evidence="1">Uncharacterized protein</fullName>
    </submittedName>
</protein>
<dbReference type="RefSeq" id="WP_255843137.1">
    <property type="nucleotide sequence ID" value="NZ_CP094358.1"/>
</dbReference>
<evidence type="ECO:0000313" key="1">
    <source>
        <dbReference type="EMBL" id="UOB17581.1"/>
    </source>
</evidence>
<dbReference type="AlphaFoldDB" id="A0A9E6ZVJ5"/>
<accession>A0A9E6ZVJ5</accession>
<evidence type="ECO:0000313" key="2">
    <source>
        <dbReference type="Proteomes" id="UP000831290"/>
    </source>
</evidence>
<dbReference type="EMBL" id="CP094358">
    <property type="protein sequence ID" value="UOB17581.1"/>
    <property type="molecule type" value="Genomic_DNA"/>
</dbReference>
<keyword evidence="2" id="KW-1185">Reference proteome</keyword>
<reference evidence="1" key="1">
    <citation type="submission" date="2022-03" db="EMBL/GenBank/DDBJ databases">
        <title>Description of Abyssus ytuae gen. nov., sp. nov., a novel member of the family Flavobacteriaceae isolated from the sediment of Mariana Trench.</title>
        <authorList>
            <person name="Zhang J."/>
            <person name="Xu X."/>
        </authorList>
    </citation>
    <scope>NUCLEOTIDE SEQUENCE</scope>
    <source>
        <strain evidence="1">MT3330</strain>
    </source>
</reference>
<dbReference type="Proteomes" id="UP000831290">
    <property type="component" value="Chromosome"/>
</dbReference>